<dbReference type="PROSITE" id="PS00087">
    <property type="entry name" value="SOD_CU_ZN_1"/>
    <property type="match status" value="1"/>
</dbReference>
<evidence type="ECO:0000313" key="6">
    <source>
        <dbReference type="Proteomes" id="UP000285123"/>
    </source>
</evidence>
<comment type="caution">
    <text evidence="5">The sequence shown here is derived from an EMBL/GenBank/DDBJ whole genome shotgun (WGS) entry which is preliminary data.</text>
</comment>
<dbReference type="SUPFAM" id="SSF49329">
    <property type="entry name" value="Cu,Zn superoxide dismutase-like"/>
    <property type="match status" value="1"/>
</dbReference>
<dbReference type="GO" id="GO:0006801">
    <property type="term" value="P:superoxide metabolic process"/>
    <property type="evidence" value="ECO:0007669"/>
    <property type="project" value="InterPro"/>
</dbReference>
<evidence type="ECO:0000256" key="3">
    <source>
        <dbReference type="SAM" id="SignalP"/>
    </source>
</evidence>
<dbReference type="GO" id="GO:0005507">
    <property type="term" value="F:copper ion binding"/>
    <property type="evidence" value="ECO:0007669"/>
    <property type="project" value="InterPro"/>
</dbReference>
<dbReference type="AlphaFoldDB" id="A0A423PHP7"/>
<dbReference type="OrthoDB" id="5431326at2"/>
<proteinExistence type="inferred from homology"/>
<dbReference type="Gene3D" id="2.60.40.200">
    <property type="entry name" value="Superoxide dismutase, copper/zinc binding domain"/>
    <property type="match status" value="1"/>
</dbReference>
<evidence type="ECO:0000256" key="2">
    <source>
        <dbReference type="SAM" id="MobiDB-lite"/>
    </source>
</evidence>
<dbReference type="InterPro" id="IPR001424">
    <property type="entry name" value="SOD_Cu_Zn_dom"/>
</dbReference>
<evidence type="ECO:0000313" key="5">
    <source>
        <dbReference type="EMBL" id="ROO25085.1"/>
    </source>
</evidence>
<feature type="region of interest" description="Disordered" evidence="2">
    <location>
        <begin position="81"/>
        <end position="107"/>
    </location>
</feature>
<dbReference type="Pfam" id="PF00080">
    <property type="entry name" value="Sod_Cu"/>
    <property type="match status" value="1"/>
</dbReference>
<reference evidence="5 6" key="1">
    <citation type="submission" date="2013-10" db="EMBL/GenBank/DDBJ databases">
        <title>Salinisphaera halophila YIM 95161 Genome Sequencing.</title>
        <authorList>
            <person name="Lai Q."/>
            <person name="Li C."/>
            <person name="Shao Z."/>
        </authorList>
    </citation>
    <scope>NUCLEOTIDE SEQUENCE [LARGE SCALE GENOMIC DNA]</scope>
    <source>
        <strain evidence="5 6">YIM 95161</strain>
    </source>
</reference>
<dbReference type="PROSITE" id="PS51257">
    <property type="entry name" value="PROKAR_LIPOPROTEIN"/>
    <property type="match status" value="1"/>
</dbReference>
<dbReference type="InterPro" id="IPR024134">
    <property type="entry name" value="SOD_Cu/Zn_/chaperone"/>
</dbReference>
<evidence type="ECO:0000256" key="1">
    <source>
        <dbReference type="ARBA" id="ARBA00010457"/>
    </source>
</evidence>
<dbReference type="InterPro" id="IPR018152">
    <property type="entry name" value="SOD_Cu/Zn_BS"/>
</dbReference>
<dbReference type="RefSeq" id="WP_123592211.1">
    <property type="nucleotide sequence ID" value="NZ_AYKF01000121.1"/>
</dbReference>
<feature type="domain" description="Superoxide dismutase copper/zinc binding" evidence="4">
    <location>
        <begin position="42"/>
        <end position="178"/>
    </location>
</feature>
<dbReference type="PANTHER" id="PTHR10003">
    <property type="entry name" value="SUPEROXIDE DISMUTASE CU-ZN -RELATED"/>
    <property type="match status" value="1"/>
</dbReference>
<evidence type="ECO:0000259" key="4">
    <source>
        <dbReference type="Pfam" id="PF00080"/>
    </source>
</evidence>
<gene>
    <name evidence="5" type="ORF">SAHL_14980</name>
</gene>
<keyword evidence="3" id="KW-0732">Signal</keyword>
<feature type="chain" id="PRO_5019273719" evidence="3">
    <location>
        <begin position="24"/>
        <end position="179"/>
    </location>
</feature>
<accession>A0A423PHP7</accession>
<organism evidence="5 6">
    <name type="scientific">Salinisphaera orenii YIM 95161</name>
    <dbReference type="NCBI Taxonomy" id="1051139"/>
    <lineage>
        <taxon>Bacteria</taxon>
        <taxon>Pseudomonadati</taxon>
        <taxon>Pseudomonadota</taxon>
        <taxon>Gammaproteobacteria</taxon>
        <taxon>Salinisphaerales</taxon>
        <taxon>Salinisphaeraceae</taxon>
        <taxon>Salinisphaera</taxon>
    </lineage>
</organism>
<protein>
    <submittedName>
        <fullName evidence="5">Superoxide dismutase</fullName>
    </submittedName>
</protein>
<dbReference type="InterPro" id="IPR036423">
    <property type="entry name" value="SOD-like_Cu/Zn_dom_sf"/>
</dbReference>
<name>A0A423PHP7_9GAMM</name>
<sequence length="179" mass="18235">MRIPRRRVAAIALALLVSCGAPAAERTATLHEITAQGEAGAVGTITFTDTAHGLLVTPDMQGLASGGAHGMHIHARGDCGPREGSHGHAMAGGAAGGHYDPDDTQRHEGPYGEGHLGDLPNLIVAADGAATISVLAPRPTVADLDGRAVMVHGAADHYDGHGDHEHGKGGVRMYCGVIE</sequence>
<comment type="similarity">
    <text evidence="1">Belongs to the Cu-Zn superoxide dismutase family.</text>
</comment>
<feature type="signal peptide" evidence="3">
    <location>
        <begin position="1"/>
        <end position="23"/>
    </location>
</feature>
<dbReference type="Proteomes" id="UP000285123">
    <property type="component" value="Unassembled WGS sequence"/>
</dbReference>
<dbReference type="EMBL" id="AYKF01000121">
    <property type="protein sequence ID" value="ROO25085.1"/>
    <property type="molecule type" value="Genomic_DNA"/>
</dbReference>